<organism evidence="1 2">
    <name type="scientific">Truepera radiovictrix (strain DSM 17093 / CIP 108686 / LMG 22925 / RQ-24)</name>
    <dbReference type="NCBI Taxonomy" id="649638"/>
    <lineage>
        <taxon>Bacteria</taxon>
        <taxon>Thermotogati</taxon>
        <taxon>Deinococcota</taxon>
        <taxon>Deinococci</taxon>
        <taxon>Trueperales</taxon>
        <taxon>Trueperaceae</taxon>
        <taxon>Truepera</taxon>
    </lineage>
</organism>
<dbReference type="AlphaFoldDB" id="D7CVX7"/>
<dbReference type="RefSeq" id="WP_013177611.1">
    <property type="nucleotide sequence ID" value="NC_014221.1"/>
</dbReference>
<evidence type="ECO:0000313" key="1">
    <source>
        <dbReference type="EMBL" id="ADI14240.1"/>
    </source>
</evidence>
<gene>
    <name evidence="1" type="ordered locus">Trad_1113</name>
</gene>
<keyword evidence="2" id="KW-1185">Reference proteome</keyword>
<evidence type="ECO:0000313" key="2">
    <source>
        <dbReference type="Proteomes" id="UP000000379"/>
    </source>
</evidence>
<proteinExistence type="predicted"/>
<dbReference type="eggNOG" id="COG5322">
    <property type="taxonomic scope" value="Bacteria"/>
</dbReference>
<dbReference type="HOGENOM" id="CLU_1007311_0_0_0"/>
<sequence length="311" mass="33061">MGAGHGGEPTKRVVSVSLSAASRDVEGTLELLGETVALRRVGTDGDRARAAALIRELDGTVDAIGLGGINLYVYVGSTRFRLRDAARLAALALRTPVVDGSGLKRSLEGRVVAALDARERLAGRRVLMVSAVDRHGMAQAFRAAGAEVRYGDLAFLVGVPYVLRSAWTLQALGYALAPIAKELPIELLYPTGAAQEREQRGWVAARLGAAYAWAEVIAGDWHLIRRYLPERLTGKVIVTNTTTAANVALLREREARLLVTTTPRLGDRSLATNLLEAAFVAVSGGEALTQAALDDLVARAGLCGTFTELQP</sequence>
<dbReference type="Proteomes" id="UP000000379">
    <property type="component" value="Chromosome"/>
</dbReference>
<dbReference type="STRING" id="649638.Trad_1113"/>
<reference evidence="2" key="1">
    <citation type="submission" date="2010-05" db="EMBL/GenBank/DDBJ databases">
        <title>The complete genome of Truepera radiovictris DSM 17093.</title>
        <authorList>
            <consortium name="US DOE Joint Genome Institute (JGI-PGF)"/>
            <person name="Lucas S."/>
            <person name="Copeland A."/>
            <person name="Lapidus A."/>
            <person name="Glavina del Rio T."/>
            <person name="Dalin E."/>
            <person name="Tice H."/>
            <person name="Bruce D."/>
            <person name="Goodwin L."/>
            <person name="Pitluck S."/>
            <person name="Kyrpides N."/>
            <person name="Mavromatis K."/>
            <person name="Ovchinnikova G."/>
            <person name="Munk A.C."/>
            <person name="Detter J.C."/>
            <person name="Han C."/>
            <person name="Tapia R."/>
            <person name="Land M."/>
            <person name="Hauser L."/>
            <person name="Markowitz V."/>
            <person name="Cheng J.-F."/>
            <person name="Hugenholtz P."/>
            <person name="Woyke T."/>
            <person name="Wu D."/>
            <person name="Tindall B."/>
            <person name="Pomrenke H.G."/>
            <person name="Brambilla E."/>
            <person name="Klenk H.-P."/>
            <person name="Eisen J.A."/>
        </authorList>
    </citation>
    <scope>NUCLEOTIDE SEQUENCE [LARGE SCALE GENOMIC DNA]</scope>
    <source>
        <strain evidence="2">DSM 17093 / CIP 108686 / LMG 22925 / RQ-24</strain>
    </source>
</reference>
<name>D7CVX7_TRURR</name>
<accession>D7CVX7</accession>
<protein>
    <recommendedName>
        <fullName evidence="3">Quinate 5-dehydrogenase</fullName>
    </recommendedName>
</protein>
<dbReference type="KEGG" id="tra:Trad_1113"/>
<reference evidence="1 2" key="2">
    <citation type="journal article" date="2011" name="Stand. Genomic Sci.">
        <title>Complete genome sequence of Truepera radiovictrix type strain (RQ-24).</title>
        <authorList>
            <person name="Ivanova N."/>
            <person name="Rohde C."/>
            <person name="Munk C."/>
            <person name="Nolan M."/>
            <person name="Lucas S."/>
            <person name="Del Rio T.G."/>
            <person name="Tice H."/>
            <person name="Deshpande S."/>
            <person name="Cheng J.F."/>
            <person name="Tapia R."/>
            <person name="Han C."/>
            <person name="Goodwin L."/>
            <person name="Pitluck S."/>
            <person name="Liolios K."/>
            <person name="Mavromatis K."/>
            <person name="Mikhailova N."/>
            <person name="Pati A."/>
            <person name="Chen A."/>
            <person name="Palaniappan K."/>
            <person name="Land M."/>
            <person name="Hauser L."/>
            <person name="Chang Y.J."/>
            <person name="Jeffries C.D."/>
            <person name="Brambilla E."/>
            <person name="Rohde M."/>
            <person name="Goker M."/>
            <person name="Tindall B.J."/>
            <person name="Woyke T."/>
            <person name="Bristow J."/>
            <person name="Eisen J.A."/>
            <person name="Markowitz V."/>
            <person name="Hugenholtz P."/>
            <person name="Kyrpides N.C."/>
            <person name="Klenk H.P."/>
            <person name="Lapidus A."/>
        </authorList>
    </citation>
    <scope>NUCLEOTIDE SEQUENCE [LARGE SCALE GENOMIC DNA]</scope>
    <source>
        <strain evidence="2">DSM 17093 / CIP 108686 / LMG 22925 / RQ-24</strain>
    </source>
</reference>
<evidence type="ECO:0008006" key="3">
    <source>
        <dbReference type="Google" id="ProtNLM"/>
    </source>
</evidence>
<dbReference type="EMBL" id="CP002049">
    <property type="protein sequence ID" value="ADI14240.1"/>
    <property type="molecule type" value="Genomic_DNA"/>
</dbReference>